<protein>
    <submittedName>
        <fullName evidence="2">Uncharacterized protein</fullName>
    </submittedName>
</protein>
<organism evidence="2 3">
    <name type="scientific">Mycena sanguinolenta</name>
    <dbReference type="NCBI Taxonomy" id="230812"/>
    <lineage>
        <taxon>Eukaryota</taxon>
        <taxon>Fungi</taxon>
        <taxon>Dikarya</taxon>
        <taxon>Basidiomycota</taxon>
        <taxon>Agaricomycotina</taxon>
        <taxon>Agaricomycetes</taxon>
        <taxon>Agaricomycetidae</taxon>
        <taxon>Agaricales</taxon>
        <taxon>Marasmiineae</taxon>
        <taxon>Mycenaceae</taxon>
        <taxon>Mycena</taxon>
    </lineage>
</organism>
<reference evidence="2" key="1">
    <citation type="submission" date="2020-05" db="EMBL/GenBank/DDBJ databases">
        <title>Mycena genomes resolve the evolution of fungal bioluminescence.</title>
        <authorList>
            <person name="Tsai I.J."/>
        </authorList>
    </citation>
    <scope>NUCLEOTIDE SEQUENCE</scope>
    <source>
        <strain evidence="2">160909Yilan</strain>
    </source>
</reference>
<evidence type="ECO:0000256" key="1">
    <source>
        <dbReference type="SAM" id="MobiDB-lite"/>
    </source>
</evidence>
<dbReference type="AlphaFoldDB" id="A0A8H6YV45"/>
<gene>
    <name evidence="2" type="ORF">MSAN_00832000</name>
</gene>
<dbReference type="EMBL" id="JACAZH010000005">
    <property type="protein sequence ID" value="KAF7367683.1"/>
    <property type="molecule type" value="Genomic_DNA"/>
</dbReference>
<name>A0A8H6YV45_9AGAR</name>
<evidence type="ECO:0000313" key="2">
    <source>
        <dbReference type="EMBL" id="KAF7367683.1"/>
    </source>
</evidence>
<sequence length="317" mass="35193">MPNFGSREGLLRYCQHFRDNLGRFLKESRRFIAVIDAGAAVDSFFIVTRPFASLYDHTLSPRTKREPQTTQGRRRGSIKHQASSAVSLHPALRMASLAWLVLRSGRQAGFQKSLETTAAPIFLQRAGSASPPRTPSLTPRAHELGTLVLLLQFRAQVVLQEFLWSSLFICIRVSTRPSPRSVKISRSRYAPSSAIQPSRTYEAVPRGMHVPEPSPPAPRSGARNEAVVTWIRSPRIAPHYHARPPAFLDSDRESEEKESNRRSVGIAFRTNNGLPLFGLDSVVLPLLVSCSIRFAYSDHRGFTIGLLNIHTGSCSGS</sequence>
<feature type="region of interest" description="Disordered" evidence="1">
    <location>
        <begin position="58"/>
        <end position="83"/>
    </location>
</feature>
<evidence type="ECO:0000313" key="3">
    <source>
        <dbReference type="Proteomes" id="UP000623467"/>
    </source>
</evidence>
<comment type="caution">
    <text evidence="2">The sequence shown here is derived from an EMBL/GenBank/DDBJ whole genome shotgun (WGS) entry which is preliminary data.</text>
</comment>
<dbReference type="Proteomes" id="UP000623467">
    <property type="component" value="Unassembled WGS sequence"/>
</dbReference>
<accession>A0A8H6YV45</accession>
<feature type="region of interest" description="Disordered" evidence="1">
    <location>
        <begin position="241"/>
        <end position="262"/>
    </location>
</feature>
<proteinExistence type="predicted"/>
<keyword evidence="3" id="KW-1185">Reference proteome</keyword>
<feature type="compositionally biased region" description="Basic and acidic residues" evidence="1">
    <location>
        <begin position="249"/>
        <end position="261"/>
    </location>
</feature>
<feature type="region of interest" description="Disordered" evidence="1">
    <location>
        <begin position="200"/>
        <end position="222"/>
    </location>
</feature>